<comment type="caution">
    <text evidence="1">The sequence shown here is derived from an EMBL/GenBank/DDBJ whole genome shotgun (WGS) entry which is preliminary data.</text>
</comment>
<reference evidence="2" key="1">
    <citation type="journal article" date="2019" name="Int. J. Syst. Evol. Microbiol.">
        <title>The Global Catalogue of Microorganisms (GCM) 10K type strain sequencing project: providing services to taxonomists for standard genome sequencing and annotation.</title>
        <authorList>
            <consortium name="The Broad Institute Genomics Platform"/>
            <consortium name="The Broad Institute Genome Sequencing Center for Infectious Disease"/>
            <person name="Wu L."/>
            <person name="Ma J."/>
        </authorList>
    </citation>
    <scope>NUCLEOTIDE SEQUENCE [LARGE SCALE GENOMIC DNA]</scope>
    <source>
        <strain evidence="2">CCM 8897</strain>
    </source>
</reference>
<accession>A0ABW1UNZ2</accession>
<dbReference type="EMBL" id="JBHSSM010000015">
    <property type="protein sequence ID" value="MFC6315053.1"/>
    <property type="molecule type" value="Genomic_DNA"/>
</dbReference>
<evidence type="ECO:0000313" key="1">
    <source>
        <dbReference type="EMBL" id="MFC6315053.1"/>
    </source>
</evidence>
<sequence length="48" mass="5321">MVDYFVDDIVCADMAAVVDDLATDDFGNHYFVRPLLLLSGRAVSLIMI</sequence>
<name>A0ABW1UNZ2_9LACO</name>
<protein>
    <submittedName>
        <fullName evidence="1">Uncharacterized protein</fullName>
    </submittedName>
</protein>
<dbReference type="RefSeq" id="WP_164511038.1">
    <property type="nucleotide sequence ID" value="NZ_JBHSSM010000015.1"/>
</dbReference>
<proteinExistence type="predicted"/>
<organism evidence="1 2">
    <name type="scientific">Lapidilactobacillus achengensis</name>
    <dbReference type="NCBI Taxonomy" id="2486000"/>
    <lineage>
        <taxon>Bacteria</taxon>
        <taxon>Bacillati</taxon>
        <taxon>Bacillota</taxon>
        <taxon>Bacilli</taxon>
        <taxon>Lactobacillales</taxon>
        <taxon>Lactobacillaceae</taxon>
        <taxon>Lapidilactobacillus</taxon>
    </lineage>
</organism>
<keyword evidence="2" id="KW-1185">Reference proteome</keyword>
<gene>
    <name evidence="1" type="ORF">ACFQHW_05640</name>
</gene>
<dbReference type="Proteomes" id="UP001596310">
    <property type="component" value="Unassembled WGS sequence"/>
</dbReference>
<evidence type="ECO:0000313" key="2">
    <source>
        <dbReference type="Proteomes" id="UP001596310"/>
    </source>
</evidence>